<organism evidence="1 2">
    <name type="scientific">Holothuria leucospilota</name>
    <name type="common">Black long sea cucumber</name>
    <name type="synonym">Mertensiothuria leucospilota</name>
    <dbReference type="NCBI Taxonomy" id="206669"/>
    <lineage>
        <taxon>Eukaryota</taxon>
        <taxon>Metazoa</taxon>
        <taxon>Echinodermata</taxon>
        <taxon>Eleutherozoa</taxon>
        <taxon>Echinozoa</taxon>
        <taxon>Holothuroidea</taxon>
        <taxon>Aspidochirotacea</taxon>
        <taxon>Aspidochirotida</taxon>
        <taxon>Holothuriidae</taxon>
        <taxon>Holothuria</taxon>
    </lineage>
</organism>
<dbReference type="EMBL" id="JAIZAY010000021">
    <property type="protein sequence ID" value="KAJ8021417.1"/>
    <property type="molecule type" value="Genomic_DNA"/>
</dbReference>
<gene>
    <name evidence="1" type="ORF">HOLleu_38607</name>
</gene>
<name>A0A9Q0YJI0_HOLLE</name>
<evidence type="ECO:0000313" key="1">
    <source>
        <dbReference type="EMBL" id="KAJ8021417.1"/>
    </source>
</evidence>
<dbReference type="AlphaFoldDB" id="A0A9Q0YJI0"/>
<protein>
    <submittedName>
        <fullName evidence="1">Uncharacterized protein</fullName>
    </submittedName>
</protein>
<dbReference type="Proteomes" id="UP001152320">
    <property type="component" value="Chromosome 21"/>
</dbReference>
<sequence length="144" mass="15795">MSRLGPTDIVQVAVFIGNDDDNTNDEGPIQDLEDNFSISKEDLINIAGIVELYLANKEKSGASFLWNRPVDPLETGFGGFYPSKRSADSPYDAVARDYYARAALKRNVRNELRNALAAKRSYHNPVDIAGGHFLGSGIFKGTGR</sequence>
<reference evidence="1" key="1">
    <citation type="submission" date="2021-10" db="EMBL/GenBank/DDBJ databases">
        <title>Tropical sea cucumber genome reveals ecological adaptation and Cuvierian tubules defense mechanism.</title>
        <authorList>
            <person name="Chen T."/>
        </authorList>
    </citation>
    <scope>NUCLEOTIDE SEQUENCE</scope>
    <source>
        <strain evidence="1">Nanhai2018</strain>
        <tissue evidence="1">Muscle</tissue>
    </source>
</reference>
<accession>A0A9Q0YJI0</accession>
<proteinExistence type="predicted"/>
<comment type="caution">
    <text evidence="1">The sequence shown here is derived from an EMBL/GenBank/DDBJ whole genome shotgun (WGS) entry which is preliminary data.</text>
</comment>
<evidence type="ECO:0000313" key="2">
    <source>
        <dbReference type="Proteomes" id="UP001152320"/>
    </source>
</evidence>
<keyword evidence="2" id="KW-1185">Reference proteome</keyword>